<protein>
    <submittedName>
        <fullName evidence="2">2-(1,2-epoxy-1,2-dihydrophenyl)acetyl-CoA isomerase</fullName>
    </submittedName>
</protein>
<dbReference type="Gene3D" id="3.90.226.10">
    <property type="entry name" value="2-enoyl-CoA Hydratase, Chain A, domain 1"/>
    <property type="match status" value="1"/>
</dbReference>
<dbReference type="Proteomes" id="UP000225379">
    <property type="component" value="Unassembled WGS sequence"/>
</dbReference>
<dbReference type="PANTHER" id="PTHR43459">
    <property type="entry name" value="ENOYL-COA HYDRATASE"/>
    <property type="match status" value="1"/>
</dbReference>
<dbReference type="OrthoDB" id="9781757at2"/>
<dbReference type="InterPro" id="IPR011968">
    <property type="entry name" value="PaaB1"/>
</dbReference>
<dbReference type="InterPro" id="IPR001753">
    <property type="entry name" value="Enoyl-CoA_hydra/iso"/>
</dbReference>
<reference evidence="3" key="1">
    <citation type="submission" date="2017-10" db="EMBL/GenBank/DDBJ databases">
        <authorList>
            <person name="Kravchenko I.K."/>
            <person name="Grouzdev D.S."/>
        </authorList>
    </citation>
    <scope>NUCLEOTIDE SEQUENCE [LARGE SCALE GENOMIC DNA]</scope>
    <source>
        <strain evidence="3">B2</strain>
    </source>
</reference>
<gene>
    <name evidence="2" type="ORF">CRT60_08335</name>
</gene>
<dbReference type="InterPro" id="IPR029045">
    <property type="entry name" value="ClpP/crotonase-like_dom_sf"/>
</dbReference>
<dbReference type="FunFam" id="3.90.226.10:FF:000071">
    <property type="entry name" value="Putative enoyl-CoA hydratase PaaB"/>
    <property type="match status" value="1"/>
</dbReference>
<keyword evidence="3" id="KW-1185">Reference proteome</keyword>
<dbReference type="SUPFAM" id="SSF52096">
    <property type="entry name" value="ClpP/crotonase"/>
    <property type="match status" value="1"/>
</dbReference>
<dbReference type="CDD" id="cd06558">
    <property type="entry name" value="crotonase-like"/>
    <property type="match status" value="1"/>
</dbReference>
<evidence type="ECO:0000313" key="2">
    <source>
        <dbReference type="EMBL" id="PGH57962.1"/>
    </source>
</evidence>
<proteinExistence type="inferred from homology"/>
<dbReference type="AlphaFoldDB" id="A0A2B8BKN2"/>
<dbReference type="EMBL" id="PDKW01000039">
    <property type="protein sequence ID" value="PGH57962.1"/>
    <property type="molecule type" value="Genomic_DNA"/>
</dbReference>
<dbReference type="PANTHER" id="PTHR43459:SF1">
    <property type="entry name" value="EG:BACN32G11.4 PROTEIN"/>
    <property type="match status" value="1"/>
</dbReference>
<evidence type="ECO:0000313" key="3">
    <source>
        <dbReference type="Proteomes" id="UP000225379"/>
    </source>
</evidence>
<keyword evidence="2" id="KW-0413">Isomerase</keyword>
<comment type="similarity">
    <text evidence="1">Belongs to the enoyl-CoA hydratase/isomerase family.</text>
</comment>
<evidence type="ECO:0000256" key="1">
    <source>
        <dbReference type="ARBA" id="ARBA00005254"/>
    </source>
</evidence>
<dbReference type="InterPro" id="IPR014748">
    <property type="entry name" value="Enoyl-CoA_hydra_C"/>
</dbReference>
<sequence>MTADKTILLDIADGVATVTLNRPDRLNSFTAAMHEELRGALAAVREDSSVRCLLLTGAGRGFCAGQDLSDRAVAPGQEAPDLGASIETNYNPLVRTLRELPMPVVCAVNGVAAGAGANIALACDIVLAARSASFIQAFCKIGLIPDSGGTWTLPRLVGHARAMGLAMLGDKVPAEQAEAWGMIWKAVDDDKLAEEAAALARQLATQPTRGLALIKRALSVSLDNDLDSQLDLERDLQREAGRTQDYREGVAAFVGKRAPTFEGR</sequence>
<dbReference type="Gene3D" id="1.10.12.10">
    <property type="entry name" value="Lyase 2-enoyl-coa Hydratase, Chain A, domain 2"/>
    <property type="match status" value="1"/>
</dbReference>
<dbReference type="GO" id="GO:0016853">
    <property type="term" value="F:isomerase activity"/>
    <property type="evidence" value="ECO:0007669"/>
    <property type="project" value="UniProtKB-KW"/>
</dbReference>
<dbReference type="NCBIfam" id="TIGR02280">
    <property type="entry name" value="PaaB1"/>
    <property type="match status" value="1"/>
</dbReference>
<organism evidence="2 3">
    <name type="scientific">Azospirillum palustre</name>
    <dbReference type="NCBI Taxonomy" id="2044885"/>
    <lineage>
        <taxon>Bacteria</taxon>
        <taxon>Pseudomonadati</taxon>
        <taxon>Pseudomonadota</taxon>
        <taxon>Alphaproteobacteria</taxon>
        <taxon>Rhodospirillales</taxon>
        <taxon>Azospirillaceae</taxon>
        <taxon>Azospirillum</taxon>
    </lineage>
</organism>
<dbReference type="GO" id="GO:0010124">
    <property type="term" value="P:phenylacetate catabolic process"/>
    <property type="evidence" value="ECO:0007669"/>
    <property type="project" value="InterPro"/>
</dbReference>
<dbReference type="RefSeq" id="WP_098735947.1">
    <property type="nucleotide sequence ID" value="NZ_PDKW01000039.1"/>
</dbReference>
<dbReference type="Pfam" id="PF00378">
    <property type="entry name" value="ECH_1"/>
    <property type="match status" value="1"/>
</dbReference>
<accession>A0A2B8BKN2</accession>
<name>A0A2B8BKN2_9PROT</name>
<comment type="caution">
    <text evidence="2">The sequence shown here is derived from an EMBL/GenBank/DDBJ whole genome shotgun (WGS) entry which is preliminary data.</text>
</comment>